<comment type="caution">
    <text evidence="10">The sequence shown here is derived from an EMBL/GenBank/DDBJ whole genome shotgun (WGS) entry which is preliminary data.</text>
</comment>
<feature type="domain" description="O-GlcNAc transferase C-terminal" evidence="9">
    <location>
        <begin position="621"/>
        <end position="797"/>
    </location>
</feature>
<dbReference type="SMART" id="SM00028">
    <property type="entry name" value="TPR"/>
    <property type="match status" value="7"/>
</dbReference>
<evidence type="ECO:0000256" key="5">
    <source>
        <dbReference type="ARBA" id="ARBA00022679"/>
    </source>
</evidence>
<dbReference type="PANTHER" id="PTHR44835:SF1">
    <property type="entry name" value="PROTEIN O-GLCNAC TRANSFERASE"/>
    <property type="match status" value="1"/>
</dbReference>
<protein>
    <recommendedName>
        <fullName evidence="3">protein O-GlcNAc transferase</fullName>
        <ecNumber evidence="3">2.4.1.255</ecNumber>
    </recommendedName>
</protein>
<dbReference type="InterPro" id="IPR011990">
    <property type="entry name" value="TPR-like_helical_dom_sf"/>
</dbReference>
<dbReference type="Gene3D" id="3.40.50.11380">
    <property type="match status" value="1"/>
</dbReference>
<feature type="repeat" description="TPR" evidence="8">
    <location>
        <begin position="115"/>
        <end position="148"/>
    </location>
</feature>
<evidence type="ECO:0000256" key="1">
    <source>
        <dbReference type="ARBA" id="ARBA00004922"/>
    </source>
</evidence>
<gene>
    <name evidence="10" type="ORF">ABDJ38_16440</name>
</gene>
<reference evidence="10 11" key="1">
    <citation type="submission" date="2024-05" db="EMBL/GenBank/DDBJ databases">
        <authorList>
            <person name="Park S."/>
        </authorList>
    </citation>
    <scope>NUCLEOTIDE SEQUENCE [LARGE SCALE GENOMIC DNA]</scope>
    <source>
        <strain evidence="10 11">DGU5</strain>
    </source>
</reference>
<dbReference type="EC" id="2.4.1.255" evidence="3"/>
<keyword evidence="7 8" id="KW-0802">TPR repeat</keyword>
<dbReference type="Pfam" id="PF13844">
    <property type="entry name" value="Glyco_transf_41"/>
    <property type="match status" value="2"/>
</dbReference>
<feature type="domain" description="O-GlcNAc transferase C-terminal" evidence="9">
    <location>
        <begin position="446"/>
        <end position="599"/>
    </location>
</feature>
<evidence type="ECO:0000313" key="10">
    <source>
        <dbReference type="EMBL" id="MEN7538763.1"/>
    </source>
</evidence>
<organism evidence="10 11">
    <name type="scientific">Aurantiacibacter flavus</name>
    <dbReference type="NCBI Taxonomy" id="3145232"/>
    <lineage>
        <taxon>Bacteria</taxon>
        <taxon>Pseudomonadati</taxon>
        <taxon>Pseudomonadota</taxon>
        <taxon>Alphaproteobacteria</taxon>
        <taxon>Sphingomonadales</taxon>
        <taxon>Erythrobacteraceae</taxon>
        <taxon>Aurantiacibacter</taxon>
    </lineage>
</organism>
<dbReference type="EMBL" id="JBDLBR010000009">
    <property type="protein sequence ID" value="MEN7538763.1"/>
    <property type="molecule type" value="Genomic_DNA"/>
</dbReference>
<evidence type="ECO:0000259" key="9">
    <source>
        <dbReference type="Pfam" id="PF13844"/>
    </source>
</evidence>
<dbReference type="InterPro" id="IPR029489">
    <property type="entry name" value="OGT/SEC/SPY_C"/>
</dbReference>
<keyword evidence="6" id="KW-0677">Repeat</keyword>
<comment type="similarity">
    <text evidence="2">Belongs to the glycosyltransferase 41 family. O-GlcNAc transferase subfamily.</text>
</comment>
<dbReference type="RefSeq" id="WP_346786226.1">
    <property type="nucleotide sequence ID" value="NZ_JBDLBR010000009.1"/>
</dbReference>
<keyword evidence="4" id="KW-0328">Glycosyltransferase</keyword>
<dbReference type="Gene3D" id="1.25.40.10">
    <property type="entry name" value="Tetratricopeptide repeat domain"/>
    <property type="match status" value="3"/>
</dbReference>
<evidence type="ECO:0000256" key="2">
    <source>
        <dbReference type="ARBA" id="ARBA00005386"/>
    </source>
</evidence>
<evidence type="ECO:0000256" key="6">
    <source>
        <dbReference type="ARBA" id="ARBA00022737"/>
    </source>
</evidence>
<accession>A0ABV0D0Z4</accession>
<evidence type="ECO:0000256" key="4">
    <source>
        <dbReference type="ARBA" id="ARBA00022676"/>
    </source>
</evidence>
<dbReference type="Gene3D" id="3.40.50.2000">
    <property type="entry name" value="Glycogen Phosphorylase B"/>
    <property type="match status" value="1"/>
</dbReference>
<keyword evidence="11" id="KW-1185">Reference proteome</keyword>
<dbReference type="PANTHER" id="PTHR44835">
    <property type="entry name" value="UDP-N-ACETYLGLUCOSAMINE--PEPTIDE N-ACETYLGLUCOSAMINYLTRANSFERASE SPINDLY-RELATED"/>
    <property type="match status" value="1"/>
</dbReference>
<dbReference type="SUPFAM" id="SSF48452">
    <property type="entry name" value="TPR-like"/>
    <property type="match status" value="3"/>
</dbReference>
<dbReference type="InterPro" id="IPR019734">
    <property type="entry name" value="TPR_rpt"/>
</dbReference>
<sequence>MIMNEGQKPEVNDAVQAQLRGDWTVAAGLYENLLKQEPEDPVLRGNYGQVLRQLGRDDDALRQYRRAVDGGEAPGAIWFNYGNALFDKEKWVEAAQAFTSALEHDQGEGQGQVVVPSLTQLARCAVKQGEWKEARQRFSDVLRADPENFTAWLEAGNVCRHHGTLDEALTCYRKAATVATERYGAHLSLARALEQIGQREEATVAWLRALECPDAGTGSDVHYRIGLGRAERGEWAAAAEAFRHALTAEPEFHKAAIELGDALMQMGVYDDGDRLLSDLCEKTLSEDEEIGLVGVLMKHKRHAQADVLLRRKVEANPDSWQAHFNLGKLLIEGSWLDEAEQCFARVAELTSDKEKELRVFKAAIAGKRGEVDLALDLYRQLGEEEGPESTFRGSAAMAALYSETLSAGEVCELHKELFAPLAEDVRPVETFRNELSPGAGAAEPSARTRKLRVGYVTADLHGEHPVSLFMRPVFAQHDHDAFEITVYSTSPLTDEMTRRARSRVDHWRDVATISNRRLAELIEADGIDVLVDLNGLTGRHRASVFARRAAPVQATFLGYPSTTGVPNMDWLISDPVTSPPEKHDLYSERVMHLPNFVFCYAPEQDYPSPRFGKKHLSRPLTFGSFNNVSKLTPFTVSLWAKAMLAVPDSRLMLKGPSFQDDGGKQRFAGMFAEVGIGADRLEFRGPSGLDDMMAEYGDVDIALDCFPYNGGTTSCQALWMGAPLITLAGDSFVQRMGAGLLTSIGRSEWVAKDEGDFVRIAKELASDRKALLEEKKGLRELMAGAPGSDVKQYTRDLEDALRRMWLDHVESRS</sequence>
<keyword evidence="5" id="KW-0808">Transferase</keyword>
<dbReference type="Pfam" id="PF13432">
    <property type="entry name" value="TPR_16"/>
    <property type="match status" value="3"/>
</dbReference>
<evidence type="ECO:0000256" key="3">
    <source>
        <dbReference type="ARBA" id="ARBA00011970"/>
    </source>
</evidence>
<feature type="repeat" description="TPR" evidence="8">
    <location>
        <begin position="219"/>
        <end position="252"/>
    </location>
</feature>
<comment type="pathway">
    <text evidence="1">Protein modification; protein glycosylation.</text>
</comment>
<proteinExistence type="inferred from homology"/>
<evidence type="ECO:0000256" key="8">
    <source>
        <dbReference type="PROSITE-ProRule" id="PRU00339"/>
    </source>
</evidence>
<evidence type="ECO:0000313" key="11">
    <source>
        <dbReference type="Proteomes" id="UP001484535"/>
    </source>
</evidence>
<dbReference type="InterPro" id="IPR051939">
    <property type="entry name" value="Glycosyltr_41/O-GlcNAc_trsf"/>
</dbReference>
<dbReference type="PROSITE" id="PS50005">
    <property type="entry name" value="TPR"/>
    <property type="match status" value="2"/>
</dbReference>
<name>A0ABV0D0Z4_9SPHN</name>
<dbReference type="Proteomes" id="UP001484535">
    <property type="component" value="Unassembled WGS sequence"/>
</dbReference>
<evidence type="ECO:0000256" key="7">
    <source>
        <dbReference type="ARBA" id="ARBA00022803"/>
    </source>
</evidence>